<evidence type="ECO:0008006" key="4">
    <source>
        <dbReference type="Google" id="ProtNLM"/>
    </source>
</evidence>
<proteinExistence type="predicted"/>
<keyword evidence="1" id="KW-0812">Transmembrane</keyword>
<keyword evidence="1" id="KW-0472">Membrane</keyword>
<accession>A0A4Q5N1C2</accession>
<dbReference type="EMBL" id="SDWW01000010">
    <property type="protein sequence ID" value="RYV51898.1"/>
    <property type="molecule type" value="Genomic_DNA"/>
</dbReference>
<reference evidence="2 3" key="1">
    <citation type="submission" date="2019-01" db="EMBL/GenBank/DDBJ databases">
        <title>Novel species of Cellulomonas.</title>
        <authorList>
            <person name="Liu Q."/>
            <person name="Xin Y.-H."/>
        </authorList>
    </citation>
    <scope>NUCLEOTIDE SEQUENCE [LARGE SCALE GENOMIC DNA]</scope>
    <source>
        <strain evidence="2 3">HLT2-17</strain>
    </source>
</reference>
<feature type="transmembrane region" description="Helical" evidence="1">
    <location>
        <begin position="6"/>
        <end position="28"/>
    </location>
</feature>
<comment type="caution">
    <text evidence="2">The sequence shown here is derived from an EMBL/GenBank/DDBJ whole genome shotgun (WGS) entry which is preliminary data.</text>
</comment>
<feature type="transmembrane region" description="Helical" evidence="1">
    <location>
        <begin position="98"/>
        <end position="118"/>
    </location>
</feature>
<dbReference type="PANTHER" id="PTHR35007">
    <property type="entry name" value="INTEGRAL MEMBRANE PROTEIN-RELATED"/>
    <property type="match status" value="1"/>
</dbReference>
<keyword evidence="3" id="KW-1185">Reference proteome</keyword>
<keyword evidence="1" id="KW-1133">Transmembrane helix</keyword>
<feature type="transmembrane region" description="Helical" evidence="1">
    <location>
        <begin position="124"/>
        <end position="142"/>
    </location>
</feature>
<dbReference type="Proteomes" id="UP000293764">
    <property type="component" value="Unassembled WGS sequence"/>
</dbReference>
<gene>
    <name evidence="2" type="ORF">EUA98_05720</name>
</gene>
<dbReference type="AlphaFoldDB" id="A0A4Q5N1C2"/>
<feature type="transmembrane region" description="Helical" evidence="1">
    <location>
        <begin position="280"/>
        <end position="298"/>
    </location>
</feature>
<evidence type="ECO:0000313" key="2">
    <source>
        <dbReference type="EMBL" id="RYV51898.1"/>
    </source>
</evidence>
<organism evidence="2 3">
    <name type="scientific">Pengzhenrongella frigida</name>
    <dbReference type="NCBI Taxonomy" id="1259133"/>
    <lineage>
        <taxon>Bacteria</taxon>
        <taxon>Bacillati</taxon>
        <taxon>Actinomycetota</taxon>
        <taxon>Actinomycetes</taxon>
        <taxon>Micrococcales</taxon>
        <taxon>Pengzhenrongella</taxon>
    </lineage>
</organism>
<sequence>MTALQMALVLGVVVGAGLAGALFALVPAQPDLGDVLARLTPASRRRVATTSASATPDAEERLGIWAERTLPARLLGAAPTRDLAVLRRTPAQFYGRKVAYGLLGLALPSLLTGFFALLGIHVPGVVPVGGTVLLGALMFMAPSRDIAEEARRARAECARALSAYIELCALERNSGAGATIALANAAAIGDSWVFSRIREELARARYNGQPPWDALIELSDTLGLPELADVAHIMQLAGDENSEVYRSLRARSATVRSSLLSDELAEANVVEEQMYVPGSLLGLVFLALLMAPSLLRLFDM</sequence>
<protein>
    <recommendedName>
        <fullName evidence="4">Type II secretion system protein GspF domain-containing protein</fullName>
    </recommendedName>
</protein>
<evidence type="ECO:0000256" key="1">
    <source>
        <dbReference type="SAM" id="Phobius"/>
    </source>
</evidence>
<dbReference type="OrthoDB" id="5243064at2"/>
<evidence type="ECO:0000313" key="3">
    <source>
        <dbReference type="Proteomes" id="UP000293764"/>
    </source>
</evidence>
<dbReference type="PANTHER" id="PTHR35007:SF1">
    <property type="entry name" value="PILUS ASSEMBLY PROTEIN"/>
    <property type="match status" value="1"/>
</dbReference>
<name>A0A4Q5N1C2_9MICO</name>
<dbReference type="RefSeq" id="WP_130101720.1">
    <property type="nucleotide sequence ID" value="NZ_SDWW01000010.1"/>
</dbReference>